<dbReference type="SUPFAM" id="SSF55729">
    <property type="entry name" value="Acyl-CoA N-acyltransferases (Nat)"/>
    <property type="match status" value="1"/>
</dbReference>
<accession>A0A176QC35</accession>
<dbReference type="Gene3D" id="3.40.630.30">
    <property type="match status" value="1"/>
</dbReference>
<dbReference type="InterPro" id="IPR000182">
    <property type="entry name" value="GNAT_dom"/>
</dbReference>
<dbReference type="PROSITE" id="PS51186">
    <property type="entry name" value="GNAT"/>
    <property type="match status" value="1"/>
</dbReference>
<name>A0A176QC35_9MICO</name>
<dbReference type="GO" id="GO:0016747">
    <property type="term" value="F:acyltransferase activity, transferring groups other than amino-acyl groups"/>
    <property type="evidence" value="ECO:0007669"/>
    <property type="project" value="InterPro"/>
</dbReference>
<evidence type="ECO:0000313" key="3">
    <source>
        <dbReference type="Proteomes" id="UP000076976"/>
    </source>
</evidence>
<proteinExistence type="predicted"/>
<dbReference type="Pfam" id="PF00583">
    <property type="entry name" value="Acetyltransf_1"/>
    <property type="match status" value="1"/>
</dbReference>
<comment type="caution">
    <text evidence="2">The sequence shown here is derived from an EMBL/GenBank/DDBJ whole genome shotgun (WGS) entry which is preliminary data.</text>
</comment>
<protein>
    <recommendedName>
        <fullName evidence="1">N-acetyltransferase domain-containing protein</fullName>
    </recommendedName>
</protein>
<feature type="domain" description="N-acetyltransferase" evidence="1">
    <location>
        <begin position="126"/>
        <end position="253"/>
    </location>
</feature>
<evidence type="ECO:0000259" key="1">
    <source>
        <dbReference type="PROSITE" id="PS51186"/>
    </source>
</evidence>
<reference evidence="2 3" key="1">
    <citation type="submission" date="2016-01" db="EMBL/GenBank/DDBJ databases">
        <title>Janibacter melonis strain CD11_4 genome sequencing and assembly.</title>
        <authorList>
            <person name="Nair G.R."/>
            <person name="Kaur G."/>
            <person name="Chander A.M."/>
            <person name="Mayilraj S."/>
        </authorList>
    </citation>
    <scope>NUCLEOTIDE SEQUENCE [LARGE SCALE GENOMIC DNA]</scope>
    <source>
        <strain evidence="2 3">CD11-4</strain>
    </source>
</reference>
<organism evidence="2 3">
    <name type="scientific">Janibacter melonis</name>
    <dbReference type="NCBI Taxonomy" id="262209"/>
    <lineage>
        <taxon>Bacteria</taxon>
        <taxon>Bacillati</taxon>
        <taxon>Actinomycetota</taxon>
        <taxon>Actinomycetes</taxon>
        <taxon>Micrococcales</taxon>
        <taxon>Intrasporangiaceae</taxon>
        <taxon>Janibacter</taxon>
    </lineage>
</organism>
<dbReference type="STRING" id="262209.AWH69_12870"/>
<evidence type="ECO:0000313" key="2">
    <source>
        <dbReference type="EMBL" id="OAB87230.1"/>
    </source>
</evidence>
<keyword evidence="3" id="KW-1185">Reference proteome</keyword>
<dbReference type="EMBL" id="LQZG01000003">
    <property type="protein sequence ID" value="OAB87230.1"/>
    <property type="molecule type" value="Genomic_DNA"/>
</dbReference>
<dbReference type="AlphaFoldDB" id="A0A176QC35"/>
<dbReference type="Proteomes" id="UP000076976">
    <property type="component" value="Unassembled WGS sequence"/>
</dbReference>
<dbReference type="InterPro" id="IPR016181">
    <property type="entry name" value="Acyl_CoA_acyltransferase"/>
</dbReference>
<dbReference type="RefSeq" id="WP_068276282.1">
    <property type="nucleotide sequence ID" value="NZ_LQZG01000003.1"/>
</dbReference>
<sequence>MSRVQDIGSKSELLALTDDLPYVRWDTDPRVEAKGVRAPAGWAAAFVRPTHAHGTAMNLVASCDELAVEVMTDPATSGWLDRTGCTGVTIQTERAAAVVAALGGDLGDFVQWEWMVTTEVPPAPRARVVDLPEEDAAEITDFIMRENPRTDGRPFAWPGQRWLGVRDAAGELLAAGCRAHTGAGHPLLTGIVVRADARGQGLGRELTGALTRLGLSEAPVCTLELYSDNAVARHLYTDLGYGQTAAWTSGARP</sequence>
<gene>
    <name evidence="2" type="ORF">AWH69_12870</name>
</gene>